<dbReference type="GO" id="GO:0006689">
    <property type="term" value="P:ganglioside catabolic process"/>
    <property type="evidence" value="ECO:0007669"/>
    <property type="project" value="TreeGrafter"/>
</dbReference>
<proteinExistence type="inferred from homology"/>
<dbReference type="PANTHER" id="PTHR10628:SF30">
    <property type="entry name" value="EXO-ALPHA-SIALIDASE"/>
    <property type="match status" value="1"/>
</dbReference>
<dbReference type="PANTHER" id="PTHR10628">
    <property type="entry name" value="SIALIDASE"/>
    <property type="match status" value="1"/>
</dbReference>
<feature type="signal peptide" evidence="4">
    <location>
        <begin position="1"/>
        <end position="38"/>
    </location>
</feature>
<dbReference type="CDD" id="cd15482">
    <property type="entry name" value="Sialidase_non-viral"/>
    <property type="match status" value="1"/>
</dbReference>
<sequence length="502" mass="52231">MIGFPDKENAVIHQHFRYVAALTLLPAALLLTPSVASAATATPPVTASGTSPFATCTLGAAPGAVNYPNAEVEPWVAVNPTNPRNIIDVWQQDRWSDGGSHGLVAGYSTNGGKTWNETAQPFSACAGGPARYDRASDPWVSIGPDGTAYSVSISFQGVGSDNAVLASTSTDGGATWTAPKALIEDLGTSQFFNDKESVTADPNTPGTAYAVWDRLVSPTDNPRSAAHAAAYTGPTYFSKTTDGGKSWSPATAIVPTAQNQQTIGNQIVVDPRNGTLYNVFDLILGTGKNGVDQLHGTNVAYTKSTDGGTTWTAPQVIAQLNTVGVTDPNTGAAVRTGDIIPEPAIDPATGQLYVVWQDSRFNGGHYDEVAISTSADGGATWSAPAQVNTPHGAPAFTPSVRVANGTVGVTYYDFRSLAAGNTSTLPTDYWFTSLPAGGVSFGNETHLYGPFDMMTAPNARGFFTGDYQGLAAIGAQFGSLSVRANSGSTDNRTDAVFTRVTP</sequence>
<dbReference type="AlphaFoldDB" id="A0AB39KXZ7"/>
<keyword evidence="5" id="KW-0326">Glycosidase</keyword>
<protein>
    <recommendedName>
        <fullName evidence="3">exo-alpha-sialidase</fullName>
        <ecNumber evidence="3">3.2.1.18</ecNumber>
    </recommendedName>
</protein>
<accession>A0AB39KXZ7</accession>
<evidence type="ECO:0000313" key="5">
    <source>
        <dbReference type="EMBL" id="XDP43726.1"/>
    </source>
</evidence>
<dbReference type="GO" id="GO:0016020">
    <property type="term" value="C:membrane"/>
    <property type="evidence" value="ECO:0007669"/>
    <property type="project" value="TreeGrafter"/>
</dbReference>
<dbReference type="RefSeq" id="WP_369044655.1">
    <property type="nucleotide sequence ID" value="NZ_CP163302.1"/>
</dbReference>
<dbReference type="InterPro" id="IPR026856">
    <property type="entry name" value="Sialidase_fam"/>
</dbReference>
<dbReference type="KEGG" id="spue:AB5L97_10370"/>
<keyword evidence="4" id="KW-0732">Signal</keyword>
<dbReference type="InterPro" id="IPR036278">
    <property type="entry name" value="Sialidase_sf"/>
</dbReference>
<evidence type="ECO:0000256" key="4">
    <source>
        <dbReference type="SAM" id="SignalP"/>
    </source>
</evidence>
<feature type="chain" id="PRO_5044309742" description="exo-alpha-sialidase" evidence="4">
    <location>
        <begin position="39"/>
        <end position="502"/>
    </location>
</feature>
<keyword evidence="5" id="KW-0378">Hydrolase</keyword>
<name>A0AB39KXZ7_9MICC</name>
<dbReference type="GO" id="GO:0009313">
    <property type="term" value="P:oligosaccharide catabolic process"/>
    <property type="evidence" value="ECO:0007669"/>
    <property type="project" value="TreeGrafter"/>
</dbReference>
<evidence type="ECO:0000256" key="2">
    <source>
        <dbReference type="ARBA" id="ARBA00009348"/>
    </source>
</evidence>
<gene>
    <name evidence="5" type="ORF">AB5L97_10370</name>
</gene>
<dbReference type="EC" id="3.2.1.18" evidence="3"/>
<dbReference type="GO" id="GO:0004308">
    <property type="term" value="F:exo-alpha-sialidase activity"/>
    <property type="evidence" value="ECO:0007669"/>
    <property type="project" value="UniProtKB-EC"/>
</dbReference>
<dbReference type="EMBL" id="CP163302">
    <property type="protein sequence ID" value="XDP43726.1"/>
    <property type="molecule type" value="Genomic_DNA"/>
</dbReference>
<comment type="catalytic activity">
    <reaction evidence="1">
        <text>Hydrolysis of alpha-(2-&gt;3)-, alpha-(2-&gt;6)-, alpha-(2-&gt;8)- glycosidic linkages of terminal sialic acid residues in oligosaccharides, glycoproteins, glycolipids, colominic acid and synthetic substrates.</text>
        <dbReference type="EC" id="3.2.1.18"/>
    </reaction>
</comment>
<dbReference type="SUPFAM" id="SSF50939">
    <property type="entry name" value="Sialidases"/>
    <property type="match status" value="1"/>
</dbReference>
<dbReference type="Gene3D" id="2.120.10.10">
    <property type="match status" value="2"/>
</dbReference>
<organism evidence="5">
    <name type="scientific">Sinomonas puerhi</name>
    <dbReference type="NCBI Taxonomy" id="3238584"/>
    <lineage>
        <taxon>Bacteria</taxon>
        <taxon>Bacillati</taxon>
        <taxon>Actinomycetota</taxon>
        <taxon>Actinomycetes</taxon>
        <taxon>Micrococcales</taxon>
        <taxon>Micrococcaceae</taxon>
        <taxon>Sinomonas</taxon>
    </lineage>
</organism>
<evidence type="ECO:0000256" key="3">
    <source>
        <dbReference type="ARBA" id="ARBA00012733"/>
    </source>
</evidence>
<dbReference type="GO" id="GO:0005737">
    <property type="term" value="C:cytoplasm"/>
    <property type="evidence" value="ECO:0007669"/>
    <property type="project" value="TreeGrafter"/>
</dbReference>
<evidence type="ECO:0000256" key="1">
    <source>
        <dbReference type="ARBA" id="ARBA00000427"/>
    </source>
</evidence>
<comment type="similarity">
    <text evidence="2">Belongs to the glycosyl hydrolase 33 family.</text>
</comment>
<reference evidence="5" key="1">
    <citation type="submission" date="2024-07" db="EMBL/GenBank/DDBJ databases">
        <authorList>
            <person name="fu j."/>
        </authorList>
    </citation>
    <scope>NUCLEOTIDE SEQUENCE</scope>
    <source>
        <strain evidence="5">P10A9</strain>
    </source>
</reference>